<evidence type="ECO:0000313" key="1">
    <source>
        <dbReference type="EMBL" id="OLZ55186.1"/>
    </source>
</evidence>
<dbReference type="STRING" id="76021.BS329_03940"/>
<dbReference type="EMBL" id="MQUQ01000003">
    <property type="protein sequence ID" value="OLZ55186.1"/>
    <property type="molecule type" value="Genomic_DNA"/>
</dbReference>
<sequence length="174" mass="19348">MNADYAAWAQDNDVAEIDWSKVLVTVKSTSEKPVSITGIDFLVSERKPAIKGVTLGLGCGSETTARFAVVDLDQNPPQITESTSKEMMWGDENWRTSPLRFPYTVSDKETESLLLIAKTDACECRWKARLRWSNGETAGVSVIDYKGKPFHTSGSAGLQDSYIYNDTAKQWDKL</sequence>
<dbReference type="AlphaFoldDB" id="A0A1R0L050"/>
<name>A0A1R0L050_9PSEU</name>
<accession>A0A1R0L050</accession>
<protein>
    <submittedName>
        <fullName evidence="1">Uncharacterized protein</fullName>
    </submittedName>
</protein>
<dbReference type="Proteomes" id="UP000187486">
    <property type="component" value="Unassembled WGS sequence"/>
</dbReference>
<gene>
    <name evidence="1" type="ORF">BS329_03940</name>
</gene>
<reference evidence="1 2" key="1">
    <citation type="submission" date="2016-01" db="EMBL/GenBank/DDBJ databases">
        <title>Amycolatopsis coloradensis genome sequencing and assembly.</title>
        <authorList>
            <person name="Mayilraj S."/>
        </authorList>
    </citation>
    <scope>NUCLEOTIDE SEQUENCE [LARGE SCALE GENOMIC DNA]</scope>
    <source>
        <strain evidence="1 2">DSM 44225</strain>
    </source>
</reference>
<proteinExistence type="predicted"/>
<organism evidence="1 2">
    <name type="scientific">Amycolatopsis coloradensis</name>
    <dbReference type="NCBI Taxonomy" id="76021"/>
    <lineage>
        <taxon>Bacteria</taxon>
        <taxon>Bacillati</taxon>
        <taxon>Actinomycetota</taxon>
        <taxon>Actinomycetes</taxon>
        <taxon>Pseudonocardiales</taxon>
        <taxon>Pseudonocardiaceae</taxon>
        <taxon>Amycolatopsis</taxon>
    </lineage>
</organism>
<keyword evidence="2" id="KW-1185">Reference proteome</keyword>
<comment type="caution">
    <text evidence="1">The sequence shown here is derived from an EMBL/GenBank/DDBJ whole genome shotgun (WGS) entry which is preliminary data.</text>
</comment>
<evidence type="ECO:0000313" key="2">
    <source>
        <dbReference type="Proteomes" id="UP000187486"/>
    </source>
</evidence>